<dbReference type="EMBL" id="BPUR01000037">
    <property type="protein sequence ID" value="GJH22231.1"/>
    <property type="molecule type" value="Genomic_DNA"/>
</dbReference>
<name>A0ACB5R4X7_9BURK</name>
<evidence type="ECO:0000313" key="2">
    <source>
        <dbReference type="Proteomes" id="UP001055013"/>
    </source>
</evidence>
<proteinExistence type="predicted"/>
<sequence length="97" mass="10836">MSLPVVAWITPGVRRQLEAFAQSQNITTELCAGEAITAYLRAQGAPPADPVPVDIERAQWRSIPEAEKQRLRVLYADPESTPNRIARRRAQMKGEKP</sequence>
<gene>
    <name evidence="1" type="ORF">CBA19CS22_36835</name>
</gene>
<dbReference type="Proteomes" id="UP001055013">
    <property type="component" value="Unassembled WGS sequence"/>
</dbReference>
<reference evidence="1" key="1">
    <citation type="submission" date="2021-09" db="EMBL/GenBank/DDBJ databases">
        <title>Isolation and characterization of 3-chlorobenzoate degrading bacteria from soils in Shizuoka.</title>
        <authorList>
            <person name="Ifat A."/>
            <person name="Ogawa N."/>
            <person name="Kimbara K."/>
            <person name="Moriuchi R."/>
            <person name="Dohra H."/>
            <person name="Shintani M."/>
        </authorList>
    </citation>
    <scope>NUCLEOTIDE SEQUENCE</scope>
    <source>
        <strain evidence="1">19CS2-2</strain>
    </source>
</reference>
<evidence type="ECO:0000313" key="1">
    <source>
        <dbReference type="EMBL" id="GJH22231.1"/>
    </source>
</evidence>
<protein>
    <submittedName>
        <fullName evidence="1">Uncharacterized protein</fullName>
    </submittedName>
</protein>
<accession>A0ACB5R4X7</accession>
<keyword evidence="2" id="KW-1185">Reference proteome</keyword>
<organism evidence="1 2">
    <name type="scientific">Caballeronia novacaledonica</name>
    <dbReference type="NCBI Taxonomy" id="1544861"/>
    <lineage>
        <taxon>Bacteria</taxon>
        <taxon>Pseudomonadati</taxon>
        <taxon>Pseudomonadota</taxon>
        <taxon>Betaproteobacteria</taxon>
        <taxon>Burkholderiales</taxon>
        <taxon>Burkholderiaceae</taxon>
        <taxon>Caballeronia</taxon>
    </lineage>
</organism>
<comment type="caution">
    <text evidence="1">The sequence shown here is derived from an EMBL/GenBank/DDBJ whole genome shotgun (WGS) entry which is preliminary data.</text>
</comment>